<dbReference type="Proteomes" id="UP001221142">
    <property type="component" value="Unassembled WGS sequence"/>
</dbReference>
<feature type="domain" description="DUF6699" evidence="2">
    <location>
        <begin position="128"/>
        <end position="185"/>
    </location>
</feature>
<name>A0AAD7FJK9_9AGAR</name>
<proteinExistence type="predicted"/>
<dbReference type="EMBL" id="JARKIF010000014">
    <property type="protein sequence ID" value="KAJ7623671.1"/>
    <property type="molecule type" value="Genomic_DNA"/>
</dbReference>
<organism evidence="3 4">
    <name type="scientific">Roridomyces roridus</name>
    <dbReference type="NCBI Taxonomy" id="1738132"/>
    <lineage>
        <taxon>Eukaryota</taxon>
        <taxon>Fungi</taxon>
        <taxon>Dikarya</taxon>
        <taxon>Basidiomycota</taxon>
        <taxon>Agaricomycotina</taxon>
        <taxon>Agaricomycetes</taxon>
        <taxon>Agaricomycetidae</taxon>
        <taxon>Agaricales</taxon>
        <taxon>Marasmiineae</taxon>
        <taxon>Mycenaceae</taxon>
        <taxon>Roridomyces</taxon>
    </lineage>
</organism>
<evidence type="ECO:0000313" key="4">
    <source>
        <dbReference type="Proteomes" id="UP001221142"/>
    </source>
</evidence>
<dbReference type="Pfam" id="PF00646">
    <property type="entry name" value="F-box"/>
    <property type="match status" value="1"/>
</dbReference>
<evidence type="ECO:0000313" key="3">
    <source>
        <dbReference type="EMBL" id="KAJ7623671.1"/>
    </source>
</evidence>
<comment type="caution">
    <text evidence="3">The sequence shown here is derived from an EMBL/GenBank/DDBJ whole genome shotgun (WGS) entry which is preliminary data.</text>
</comment>
<protein>
    <recommendedName>
        <fullName evidence="5">F-box domain-containing protein</fullName>
    </recommendedName>
</protein>
<dbReference type="AlphaFoldDB" id="A0AAD7FJK9"/>
<dbReference type="InterPro" id="IPR036047">
    <property type="entry name" value="F-box-like_dom_sf"/>
</dbReference>
<dbReference type="Gene3D" id="1.20.1280.50">
    <property type="match status" value="1"/>
</dbReference>
<accession>A0AAD7FJK9</accession>
<reference evidence="3" key="1">
    <citation type="submission" date="2023-03" db="EMBL/GenBank/DDBJ databases">
        <title>Massive genome expansion in bonnet fungi (Mycena s.s.) driven by repeated elements and novel gene families across ecological guilds.</title>
        <authorList>
            <consortium name="Lawrence Berkeley National Laboratory"/>
            <person name="Harder C.B."/>
            <person name="Miyauchi S."/>
            <person name="Viragh M."/>
            <person name="Kuo A."/>
            <person name="Thoen E."/>
            <person name="Andreopoulos B."/>
            <person name="Lu D."/>
            <person name="Skrede I."/>
            <person name="Drula E."/>
            <person name="Henrissat B."/>
            <person name="Morin E."/>
            <person name="Kohler A."/>
            <person name="Barry K."/>
            <person name="LaButti K."/>
            <person name="Morin E."/>
            <person name="Salamov A."/>
            <person name="Lipzen A."/>
            <person name="Mereny Z."/>
            <person name="Hegedus B."/>
            <person name="Baldrian P."/>
            <person name="Stursova M."/>
            <person name="Weitz H."/>
            <person name="Taylor A."/>
            <person name="Grigoriev I.V."/>
            <person name="Nagy L.G."/>
            <person name="Martin F."/>
            <person name="Kauserud H."/>
        </authorList>
    </citation>
    <scope>NUCLEOTIDE SEQUENCE</scope>
    <source>
        <strain evidence="3">9284</strain>
    </source>
</reference>
<dbReference type="Pfam" id="PF20415">
    <property type="entry name" value="DUF6699"/>
    <property type="match status" value="1"/>
</dbReference>
<dbReference type="InterPro" id="IPR046522">
    <property type="entry name" value="DUF6699"/>
</dbReference>
<sequence>MNESAAPTTLTFPPDLVPELHALILSNLPYFDLLCVKCVARKWRAIIESDPALQVQTFKKATSEYRDNGVDDKCSQKESEPVTVGFLALLLAVGASTWVFKMHPALQRVSFYFNEPIFKMILYDAPVVSAGVLDDLATIPAVHTFKICSDMDEDESWGGFSFNVKNNQGITVRNVLTQIYKAGKKYAGDLQDHDHYEGLDGLKRTGTKLVGGIVLTG</sequence>
<feature type="domain" description="F-box" evidence="1">
    <location>
        <begin position="15"/>
        <end position="50"/>
    </location>
</feature>
<evidence type="ECO:0000259" key="1">
    <source>
        <dbReference type="Pfam" id="PF00646"/>
    </source>
</evidence>
<gene>
    <name evidence="3" type="ORF">FB45DRAFT_1061558</name>
</gene>
<evidence type="ECO:0000259" key="2">
    <source>
        <dbReference type="Pfam" id="PF20415"/>
    </source>
</evidence>
<evidence type="ECO:0008006" key="5">
    <source>
        <dbReference type="Google" id="ProtNLM"/>
    </source>
</evidence>
<keyword evidence="4" id="KW-1185">Reference proteome</keyword>
<dbReference type="InterPro" id="IPR001810">
    <property type="entry name" value="F-box_dom"/>
</dbReference>
<dbReference type="SUPFAM" id="SSF81383">
    <property type="entry name" value="F-box domain"/>
    <property type="match status" value="1"/>
</dbReference>